<keyword evidence="3" id="KW-1185">Reference proteome</keyword>
<reference evidence="2 3" key="1">
    <citation type="submission" date="2023-07" db="EMBL/GenBank/DDBJ databases">
        <title>Sorghum-associated microbial communities from plants grown in Nebraska, USA.</title>
        <authorList>
            <person name="Schachtman D."/>
        </authorList>
    </citation>
    <scope>NUCLEOTIDE SEQUENCE [LARGE SCALE GENOMIC DNA]</scope>
    <source>
        <strain evidence="2 3">4256</strain>
    </source>
</reference>
<dbReference type="Proteomes" id="UP001267638">
    <property type="component" value="Unassembled WGS sequence"/>
</dbReference>
<evidence type="ECO:0008006" key="4">
    <source>
        <dbReference type="Google" id="ProtNLM"/>
    </source>
</evidence>
<dbReference type="RefSeq" id="WP_310223082.1">
    <property type="nucleotide sequence ID" value="NZ_JAVDWV010000006.1"/>
</dbReference>
<dbReference type="EMBL" id="JAVDWV010000006">
    <property type="protein sequence ID" value="MDR7154617.1"/>
    <property type="molecule type" value="Genomic_DNA"/>
</dbReference>
<keyword evidence="1" id="KW-0732">Signal</keyword>
<gene>
    <name evidence="2" type="ORF">J2W40_001432</name>
</gene>
<name>A0ABU1WZ67_SPHXE</name>
<evidence type="ECO:0000256" key="1">
    <source>
        <dbReference type="SAM" id="SignalP"/>
    </source>
</evidence>
<feature type="signal peptide" evidence="1">
    <location>
        <begin position="1"/>
        <end position="22"/>
    </location>
</feature>
<organism evidence="2 3">
    <name type="scientific">Sphingobium xenophagum</name>
    <dbReference type="NCBI Taxonomy" id="121428"/>
    <lineage>
        <taxon>Bacteria</taxon>
        <taxon>Pseudomonadati</taxon>
        <taxon>Pseudomonadota</taxon>
        <taxon>Alphaproteobacteria</taxon>
        <taxon>Sphingomonadales</taxon>
        <taxon>Sphingomonadaceae</taxon>
        <taxon>Sphingobium</taxon>
    </lineage>
</organism>
<protein>
    <recommendedName>
        <fullName evidence="4">Tetratricopeptide repeat protein</fullName>
    </recommendedName>
</protein>
<evidence type="ECO:0000313" key="2">
    <source>
        <dbReference type="EMBL" id="MDR7154617.1"/>
    </source>
</evidence>
<feature type="chain" id="PRO_5046825075" description="Tetratricopeptide repeat protein" evidence="1">
    <location>
        <begin position="23"/>
        <end position="305"/>
    </location>
</feature>
<proteinExistence type="predicted"/>
<sequence>MRSIMGVTMLVAVLTASMPVQAEVFSMTGHFPAPHRPVSQLRSIGVDRIAGRDGTALALAIEQKLRRTGPDGRPYFALIALSRRGPDADGIITGLADASVRDSNVTRKVEVCAEGTEQKCTKKEKVEAFCLQQTISFAPTLRIARAADGQILYNETRTQTDTIVTCPNDKSKRTPRQSIDRMVRAAADRLADDIIPRHENYRIRLREEREGMDKAMAQRFRDSIKLSQRDPVAACNIWSAMDANQPGHPSLLFNRGLCAERDGDYATAERFYAQGARDDAFAEAVERVRALTLGRADAAARARGE</sequence>
<comment type="caution">
    <text evidence="2">The sequence shown here is derived from an EMBL/GenBank/DDBJ whole genome shotgun (WGS) entry which is preliminary data.</text>
</comment>
<accession>A0ABU1WZ67</accession>
<evidence type="ECO:0000313" key="3">
    <source>
        <dbReference type="Proteomes" id="UP001267638"/>
    </source>
</evidence>